<feature type="compositionally biased region" description="Low complexity" evidence="1">
    <location>
        <begin position="21"/>
        <end position="36"/>
    </location>
</feature>
<feature type="compositionally biased region" description="Basic and acidic residues" evidence="1">
    <location>
        <begin position="116"/>
        <end position="126"/>
    </location>
</feature>
<dbReference type="PANTHER" id="PTHR36452">
    <property type="entry name" value="CHROMOSOME 12, WHOLE GENOME SHOTGUN SEQUENCE"/>
    <property type="match status" value="1"/>
</dbReference>
<dbReference type="GeneID" id="30152366"/>
<reference evidence="2 3" key="1">
    <citation type="submission" date="2016-06" db="EMBL/GenBank/DDBJ databases">
        <title>Evolution of pathogenesis and genome organization in the Tremellales.</title>
        <authorList>
            <person name="Cuomo C."/>
            <person name="Litvintseva A."/>
            <person name="Heitman J."/>
            <person name="Chen Y."/>
            <person name="Sun S."/>
            <person name="Springer D."/>
            <person name="Dromer F."/>
            <person name="Young S."/>
            <person name="Zeng Q."/>
            <person name="Chapman S."/>
            <person name="Gujja S."/>
            <person name="Saif S."/>
            <person name="Birren B."/>
        </authorList>
    </citation>
    <scope>NUCLEOTIDE SEQUENCE [LARGE SCALE GENOMIC DNA]</scope>
    <source>
        <strain evidence="2 3">CBS 6039</strain>
    </source>
</reference>
<dbReference type="Pfam" id="PF09365">
    <property type="entry name" value="DUF2461"/>
    <property type="match status" value="1"/>
</dbReference>
<dbReference type="OrthoDB" id="2537769at2759"/>
<dbReference type="AlphaFoldDB" id="A0A1E3I2A5"/>
<dbReference type="RefSeq" id="XP_018996780.1">
    <property type="nucleotide sequence ID" value="XM_019134353.1"/>
</dbReference>
<comment type="caution">
    <text evidence="2">The sequence shown here is derived from an EMBL/GenBank/DDBJ whole genome shotgun (WGS) entry which is preliminary data.</text>
</comment>
<sequence length="448" mass="50135">MVKPKSARSSARSTPVKKDTPSISTPTSTRSGRTVTKPGTTTSPYFASGKSKGRSTKKVDKDDEDDDEGLAEPTGMTSSDEGSSDDSGSEDDFGPSEDESEEEEAEPEESSGSEMDSDHIDDEKPKPKSKTKRKAPSPKASSAKKAKTQGHTSKKTSNAGVKKAEEQGREYIEGYDDEDEDADFSDSDLEEGQELAGRIYPAPKTGQVAAGEISKNTLNFLKNLQLPERNDREWFKSHEPAFRQAEKEWTTFVTTMQMKLHEIDDEIPILPPRDIIHRIYRDVRFSSDKTPYKKGFSFTTSRGGRKGSPWAAYHLYLSPNGRSMLAGGLWCPDKDQTAKIRHEFMTNPERFRKVIGEEQFEKSFGKATPPGKGEDQRRSVYGRDDQLKVAPKGVDKGHKDIDLLKLRTVAVVHYFTDKEVLEPTFQDTVREVARTMVPFIRLLNDYLT</sequence>
<dbReference type="InterPro" id="IPR012808">
    <property type="entry name" value="CHP02453"/>
</dbReference>
<name>A0A1E3I2A5_9TREE</name>
<evidence type="ECO:0000256" key="1">
    <source>
        <dbReference type="SAM" id="MobiDB-lite"/>
    </source>
</evidence>
<proteinExistence type="predicted"/>
<dbReference type="PANTHER" id="PTHR36452:SF1">
    <property type="entry name" value="DUF2461 DOMAIN-CONTAINING PROTEIN"/>
    <property type="match status" value="1"/>
</dbReference>
<feature type="compositionally biased region" description="Basic residues" evidence="1">
    <location>
        <begin position="127"/>
        <end position="154"/>
    </location>
</feature>
<accession>A0A1E3I2A5</accession>
<organism evidence="2 3">
    <name type="scientific">Cryptococcus amylolentus CBS 6039</name>
    <dbReference type="NCBI Taxonomy" id="1295533"/>
    <lineage>
        <taxon>Eukaryota</taxon>
        <taxon>Fungi</taxon>
        <taxon>Dikarya</taxon>
        <taxon>Basidiomycota</taxon>
        <taxon>Agaricomycotina</taxon>
        <taxon>Tremellomycetes</taxon>
        <taxon>Tremellales</taxon>
        <taxon>Cryptococcaceae</taxon>
        <taxon>Cryptococcus</taxon>
    </lineage>
</organism>
<dbReference type="STRING" id="1295533.A0A1E3I2A5"/>
<feature type="compositionally biased region" description="Acidic residues" evidence="1">
    <location>
        <begin position="82"/>
        <end position="111"/>
    </location>
</feature>
<feature type="compositionally biased region" description="Basic and acidic residues" evidence="1">
    <location>
        <begin position="372"/>
        <end position="384"/>
    </location>
</feature>
<dbReference type="Proteomes" id="UP000094065">
    <property type="component" value="Unassembled WGS sequence"/>
</dbReference>
<gene>
    <name evidence="2" type="ORF">L202_01057</name>
</gene>
<protein>
    <recommendedName>
        <fullName evidence="4">TIGR02453 family protein</fullName>
    </recommendedName>
</protein>
<evidence type="ECO:0008006" key="4">
    <source>
        <dbReference type="Google" id="ProtNLM"/>
    </source>
</evidence>
<dbReference type="NCBIfam" id="TIGR02453">
    <property type="entry name" value="TIGR02453 family protein"/>
    <property type="match status" value="1"/>
</dbReference>
<feature type="region of interest" description="Disordered" evidence="1">
    <location>
        <begin position="362"/>
        <end position="384"/>
    </location>
</feature>
<feature type="region of interest" description="Disordered" evidence="1">
    <location>
        <begin position="1"/>
        <end position="166"/>
    </location>
</feature>
<dbReference type="EMBL" id="AWGJ01000002">
    <property type="protein sequence ID" value="ODN82780.1"/>
    <property type="molecule type" value="Genomic_DNA"/>
</dbReference>
<keyword evidence="3" id="KW-1185">Reference proteome</keyword>
<evidence type="ECO:0000313" key="2">
    <source>
        <dbReference type="EMBL" id="ODN82780.1"/>
    </source>
</evidence>
<evidence type="ECO:0000313" key="3">
    <source>
        <dbReference type="Proteomes" id="UP000094065"/>
    </source>
</evidence>